<keyword evidence="1" id="KW-1133">Transmembrane helix</keyword>
<feature type="transmembrane region" description="Helical" evidence="1">
    <location>
        <begin position="76"/>
        <end position="92"/>
    </location>
</feature>
<evidence type="ECO:0000313" key="2">
    <source>
        <dbReference type="EMBL" id="MBC9795235.1"/>
    </source>
</evidence>
<proteinExistence type="predicted"/>
<dbReference type="Proteomes" id="UP000653730">
    <property type="component" value="Unassembled WGS sequence"/>
</dbReference>
<protein>
    <submittedName>
        <fullName evidence="2">Uncharacterized protein</fullName>
    </submittedName>
</protein>
<gene>
    <name evidence="2" type="ORF">IBL28_04600</name>
</gene>
<name>A0A926Q303_9FLAO</name>
<sequence length="200" mass="23492">MKKHLLFNIALVCSCLPMSVGTLIFLIWWGAREFYAVDLYKLEHMGFGWALISLWIIFIGLVLLVVFLVKKRKKGIIKGVVVLVLLLLNYPVSKTLMVKRTKLEQYAYVRVENNTEQDKIAVNIYPYFSVEDKILLRREKGKVFRYTPEYTYTGDRMYTVNSAILIVETPDEEYRIALPAIERDDCVRFYLDQNFTLQKE</sequence>
<dbReference type="PROSITE" id="PS51257">
    <property type="entry name" value="PROKAR_LIPOPROTEIN"/>
    <property type="match status" value="1"/>
</dbReference>
<dbReference type="EMBL" id="JACVDC010000007">
    <property type="protein sequence ID" value="MBC9795235.1"/>
    <property type="molecule type" value="Genomic_DNA"/>
</dbReference>
<feature type="transmembrane region" description="Helical" evidence="1">
    <location>
        <begin position="5"/>
        <end position="29"/>
    </location>
</feature>
<comment type="caution">
    <text evidence="2">The sequence shown here is derived from an EMBL/GenBank/DDBJ whole genome shotgun (WGS) entry which is preliminary data.</text>
</comment>
<dbReference type="AlphaFoldDB" id="A0A926Q303"/>
<keyword evidence="1" id="KW-0812">Transmembrane</keyword>
<keyword evidence="1" id="KW-0472">Membrane</keyword>
<feature type="transmembrane region" description="Helical" evidence="1">
    <location>
        <begin position="49"/>
        <end position="69"/>
    </location>
</feature>
<evidence type="ECO:0000313" key="3">
    <source>
        <dbReference type="Proteomes" id="UP000653730"/>
    </source>
</evidence>
<reference evidence="2 3" key="1">
    <citation type="submission" date="2020-09" db="EMBL/GenBank/DDBJ databases">
        <title>Sinomicrobium weinanense sp. nov., a halophilic bacteria isolated from saline-alkali soil.</title>
        <authorList>
            <person name="Wu P."/>
            <person name="Ren H."/>
            <person name="Mei Y."/>
            <person name="Liang Y."/>
            <person name="Chen Z."/>
        </authorList>
    </citation>
    <scope>NUCLEOTIDE SEQUENCE [LARGE SCALE GENOMIC DNA]</scope>
    <source>
        <strain evidence="2 3">FJxs</strain>
    </source>
</reference>
<organism evidence="2 3">
    <name type="scientific">Sinomicrobium weinanense</name>
    <dbReference type="NCBI Taxonomy" id="2842200"/>
    <lineage>
        <taxon>Bacteria</taxon>
        <taxon>Pseudomonadati</taxon>
        <taxon>Bacteroidota</taxon>
        <taxon>Flavobacteriia</taxon>
        <taxon>Flavobacteriales</taxon>
        <taxon>Flavobacteriaceae</taxon>
        <taxon>Sinomicrobium</taxon>
    </lineage>
</organism>
<dbReference type="RefSeq" id="WP_187964387.1">
    <property type="nucleotide sequence ID" value="NZ_JACVDC010000007.1"/>
</dbReference>
<accession>A0A926Q303</accession>
<evidence type="ECO:0000256" key="1">
    <source>
        <dbReference type="SAM" id="Phobius"/>
    </source>
</evidence>
<keyword evidence="3" id="KW-1185">Reference proteome</keyword>